<proteinExistence type="predicted"/>
<protein>
    <submittedName>
        <fullName evidence="1">Uncharacterized protein</fullName>
    </submittedName>
</protein>
<evidence type="ECO:0000313" key="2">
    <source>
        <dbReference type="Proteomes" id="UP000683925"/>
    </source>
</evidence>
<dbReference type="Proteomes" id="UP000683925">
    <property type="component" value="Unassembled WGS sequence"/>
</dbReference>
<comment type="caution">
    <text evidence="1">The sequence shown here is derived from an EMBL/GenBank/DDBJ whole genome shotgun (WGS) entry which is preliminary data.</text>
</comment>
<dbReference type="AlphaFoldDB" id="A0A8S1W1I0"/>
<dbReference type="EMBL" id="CAJJDP010000077">
    <property type="protein sequence ID" value="CAD8181989.1"/>
    <property type="molecule type" value="Genomic_DNA"/>
</dbReference>
<reference evidence="1" key="1">
    <citation type="submission" date="2021-01" db="EMBL/GenBank/DDBJ databases">
        <authorList>
            <consortium name="Genoscope - CEA"/>
            <person name="William W."/>
        </authorList>
    </citation>
    <scope>NUCLEOTIDE SEQUENCE</scope>
</reference>
<name>A0A8S1W1I0_PAROT</name>
<sequence>MIILRIQTIQYNLTIIDYCNQKLQFSLKIGHILIKVQKISEKDGQSNSQQRDYS</sequence>
<organism evidence="1 2">
    <name type="scientific">Paramecium octaurelia</name>
    <dbReference type="NCBI Taxonomy" id="43137"/>
    <lineage>
        <taxon>Eukaryota</taxon>
        <taxon>Sar</taxon>
        <taxon>Alveolata</taxon>
        <taxon>Ciliophora</taxon>
        <taxon>Intramacronucleata</taxon>
        <taxon>Oligohymenophorea</taxon>
        <taxon>Peniculida</taxon>
        <taxon>Parameciidae</taxon>
        <taxon>Paramecium</taxon>
    </lineage>
</organism>
<gene>
    <name evidence="1" type="ORF">POCTA_138.1.T0780049</name>
</gene>
<evidence type="ECO:0000313" key="1">
    <source>
        <dbReference type="EMBL" id="CAD8181989.1"/>
    </source>
</evidence>
<accession>A0A8S1W1I0</accession>
<keyword evidence="2" id="KW-1185">Reference proteome</keyword>